<keyword evidence="2" id="KW-1185">Reference proteome</keyword>
<reference evidence="1" key="1">
    <citation type="journal article" date="2014" name="Int. J. Syst. Evol. Microbiol.">
        <title>Complete genome sequence of Corynebacterium casei LMG S-19264T (=DSM 44701T), isolated from a smear-ripened cheese.</title>
        <authorList>
            <consortium name="US DOE Joint Genome Institute (JGI-PGF)"/>
            <person name="Walter F."/>
            <person name="Albersmeier A."/>
            <person name="Kalinowski J."/>
            <person name="Ruckert C."/>
        </authorList>
    </citation>
    <scope>NUCLEOTIDE SEQUENCE</scope>
    <source>
        <strain evidence="1">CGMCC 1.15794</strain>
    </source>
</reference>
<gene>
    <name evidence="1" type="ORF">GCM10010921_01830</name>
</gene>
<accession>A0A917ICE5</accession>
<name>A0A917ICE5_9MICO</name>
<evidence type="ECO:0008006" key="3">
    <source>
        <dbReference type="Google" id="ProtNLM"/>
    </source>
</evidence>
<organism evidence="1 2">
    <name type="scientific">Microbacterium album</name>
    <dbReference type="NCBI Taxonomy" id="2053191"/>
    <lineage>
        <taxon>Bacteria</taxon>
        <taxon>Bacillati</taxon>
        <taxon>Actinomycetota</taxon>
        <taxon>Actinomycetes</taxon>
        <taxon>Micrococcales</taxon>
        <taxon>Microbacteriaceae</taxon>
        <taxon>Microbacterium</taxon>
    </lineage>
</organism>
<protein>
    <recommendedName>
        <fullName evidence="3">Minor tail protein</fullName>
    </recommendedName>
</protein>
<dbReference type="RefSeq" id="WP_188754364.1">
    <property type="nucleotide sequence ID" value="NZ_BMJY01000001.1"/>
</dbReference>
<dbReference type="Proteomes" id="UP000657592">
    <property type="component" value="Unassembled WGS sequence"/>
</dbReference>
<dbReference type="AlphaFoldDB" id="A0A917ICE5"/>
<evidence type="ECO:0000313" key="1">
    <source>
        <dbReference type="EMBL" id="GGH34260.1"/>
    </source>
</evidence>
<reference evidence="1" key="2">
    <citation type="submission" date="2020-09" db="EMBL/GenBank/DDBJ databases">
        <authorList>
            <person name="Sun Q."/>
            <person name="Zhou Y."/>
        </authorList>
    </citation>
    <scope>NUCLEOTIDE SEQUENCE</scope>
    <source>
        <strain evidence="1">CGMCC 1.15794</strain>
    </source>
</reference>
<proteinExistence type="predicted"/>
<dbReference type="EMBL" id="BMJY01000001">
    <property type="protein sequence ID" value="GGH34260.1"/>
    <property type="molecule type" value="Genomic_DNA"/>
</dbReference>
<evidence type="ECO:0000313" key="2">
    <source>
        <dbReference type="Proteomes" id="UP000657592"/>
    </source>
</evidence>
<sequence>MITSVGYAGTVSEVEWADLAWRAGGARYGVAGIDDWRATVAMGDRAVQISPGKGWGNGVVDTSDAPEVLTAAPVASGTRYDLLVARRDWQTRQTTFAIVQGSAERAIPARATDVGIVDEQPLWLLRVVAGQSQVQEIIDVRVIPGDGGMLAFDQLALSYLGLLGTVVRIGDVVWSRVLNAVGTPTWRSAPSPDTDTGWVTLTPQNQAWSVAAQYGYQALAVRRIGFSTDLSGIIRNATQRVQAGFVGAHVPAGSRPRARTLLTCHIAGVEAVVEPNGRLLFARADLAPGTPIPLAGHWISES</sequence>
<comment type="caution">
    <text evidence="1">The sequence shown here is derived from an EMBL/GenBank/DDBJ whole genome shotgun (WGS) entry which is preliminary data.</text>
</comment>